<accession>A0A9I9E5T5</accession>
<dbReference type="EnsemblPlants" id="MELO3C029179.2.1">
    <property type="protein sequence ID" value="MELO3C029179.2.1"/>
    <property type="gene ID" value="MELO3C029179.2"/>
</dbReference>
<name>A0A9I9E5T5_CUCME</name>
<reference evidence="1" key="1">
    <citation type="submission" date="2023-03" db="UniProtKB">
        <authorList>
            <consortium name="EnsemblPlants"/>
        </authorList>
    </citation>
    <scope>IDENTIFICATION</scope>
</reference>
<sequence length="54" mass="6085">MVSVHIHVYLYKLGEHKVFDFGFDRLGISGLEVLDFGFDQLEASGPEVIANVKF</sequence>
<protein>
    <submittedName>
        <fullName evidence="1">Uncharacterized protein</fullName>
    </submittedName>
</protein>
<evidence type="ECO:0000313" key="1">
    <source>
        <dbReference type="EnsemblPlants" id="MELO3C029179.2.1"/>
    </source>
</evidence>
<dbReference type="AlphaFoldDB" id="A0A9I9E5T5"/>
<proteinExistence type="predicted"/>
<organism evidence="1">
    <name type="scientific">Cucumis melo</name>
    <name type="common">Muskmelon</name>
    <dbReference type="NCBI Taxonomy" id="3656"/>
    <lineage>
        <taxon>Eukaryota</taxon>
        <taxon>Viridiplantae</taxon>
        <taxon>Streptophyta</taxon>
        <taxon>Embryophyta</taxon>
        <taxon>Tracheophyta</taxon>
        <taxon>Spermatophyta</taxon>
        <taxon>Magnoliopsida</taxon>
        <taxon>eudicotyledons</taxon>
        <taxon>Gunneridae</taxon>
        <taxon>Pentapetalae</taxon>
        <taxon>rosids</taxon>
        <taxon>fabids</taxon>
        <taxon>Cucurbitales</taxon>
        <taxon>Cucurbitaceae</taxon>
        <taxon>Benincaseae</taxon>
        <taxon>Cucumis</taxon>
    </lineage>
</organism>
<dbReference type="Gramene" id="MELO3C029179.2.1">
    <property type="protein sequence ID" value="MELO3C029179.2.1"/>
    <property type="gene ID" value="MELO3C029179.2"/>
</dbReference>